<dbReference type="InterPro" id="IPR046877">
    <property type="entry name" value="NARF"/>
</dbReference>
<keyword evidence="2" id="KW-1133">Transmembrane helix</keyword>
<dbReference type="Proteomes" id="UP000008541">
    <property type="component" value="Chromosome"/>
</dbReference>
<evidence type="ECO:0000256" key="2">
    <source>
        <dbReference type="SAM" id="Phobius"/>
    </source>
</evidence>
<dbReference type="HOGENOM" id="CLU_908202_0_0_9"/>
<evidence type="ECO:0000313" key="4">
    <source>
        <dbReference type="EMBL" id="ACA45576.1"/>
    </source>
</evidence>
<evidence type="ECO:0000313" key="5">
    <source>
        <dbReference type="Proteomes" id="UP000008541"/>
    </source>
</evidence>
<evidence type="ECO:0000256" key="1">
    <source>
        <dbReference type="SAM" id="Coils"/>
    </source>
</evidence>
<gene>
    <name evidence="4" type="ordered locus">CLD_2408</name>
</gene>
<accession>B1IGR9</accession>
<keyword evidence="1" id="KW-0175">Coiled coil</keyword>
<keyword evidence="2" id="KW-0472">Membrane</keyword>
<dbReference type="RefSeq" id="WP_015957904.1">
    <property type="nucleotide sequence ID" value="NC_010516.1"/>
</dbReference>
<organism evidence="4 5">
    <name type="scientific">Clostridium botulinum (strain Okra / Type B1)</name>
    <dbReference type="NCBI Taxonomy" id="498213"/>
    <lineage>
        <taxon>Bacteria</taxon>
        <taxon>Bacillati</taxon>
        <taxon>Bacillota</taxon>
        <taxon>Clostridia</taxon>
        <taxon>Eubacteriales</taxon>
        <taxon>Clostridiaceae</taxon>
        <taxon>Clostridium</taxon>
    </lineage>
</organism>
<dbReference type="AlphaFoldDB" id="B1IGR9"/>
<keyword evidence="2" id="KW-0812">Transmembrane</keyword>
<feature type="transmembrane region" description="Helical" evidence="2">
    <location>
        <begin position="89"/>
        <end position="111"/>
    </location>
</feature>
<dbReference type="KEGG" id="cbb:CLD_2408"/>
<reference evidence="4 5" key="1">
    <citation type="journal article" date="2007" name="PLoS ONE">
        <title>Analysis of the neurotoxin complex genes in Clostridium botulinum A1-A4 and B1 strains: BoNT/A3, /Ba4 and /B1 clusters are located within plasmids.</title>
        <authorList>
            <person name="Smith T.J."/>
            <person name="Hill K.K."/>
            <person name="Foley B.T."/>
            <person name="Detter J.C."/>
            <person name="Munk A.C."/>
            <person name="Bruce D.C."/>
            <person name="Doggett N.A."/>
            <person name="Smith L.A."/>
            <person name="Marks J.D."/>
            <person name="Xie G."/>
            <person name="Brettin T.S."/>
        </authorList>
    </citation>
    <scope>NUCLEOTIDE SEQUENCE [LARGE SCALE GENOMIC DNA]</scope>
    <source>
        <strain evidence="5">Okra / Type B1</strain>
    </source>
</reference>
<proteinExistence type="predicted"/>
<feature type="coiled-coil region" evidence="1">
    <location>
        <begin position="43"/>
        <end position="70"/>
    </location>
</feature>
<feature type="domain" description="Nucleotidyltransferase-Associated Rossmannoid Fold" evidence="3">
    <location>
        <begin position="174"/>
        <end position="290"/>
    </location>
</feature>
<sequence length="306" mass="35831">MRNMCKKLILISVFFNIFCILISGINNQAVYAAPNSINETMSKEEIMNKYYELKKDNQELIEEYNKLSHEWSDEKIEIEKKKENVDSSIVKIVTFGSLFLILSSMGIFVYVKKHMQNKIKELYENKINHIVENEINKKLPKEVSKQVSKKTGEEIEYIEKTAKECKREQTLMKEKNILVISNDNEEEKLLKDSNLLNQFEKAEMVVLGNEIDNLGEYDVILFNDINGYLEDGEMNKIIDDNIDNKKNAVYFYFTRNYKRTFKSNKPNNTNFAKSNSTFVGNLIDLMKYQDDVLKNKKYNNECVGCT</sequence>
<name>B1IGR9_CLOBK</name>
<dbReference type="Pfam" id="PF20299">
    <property type="entry name" value="NARF"/>
    <property type="match status" value="1"/>
</dbReference>
<evidence type="ECO:0000259" key="3">
    <source>
        <dbReference type="Pfam" id="PF20299"/>
    </source>
</evidence>
<dbReference type="EMBL" id="CP000939">
    <property type="protein sequence ID" value="ACA45576.1"/>
    <property type="molecule type" value="Genomic_DNA"/>
</dbReference>
<protein>
    <recommendedName>
        <fullName evidence="3">Nucleotidyltransferase-Associated Rossmannoid Fold domain-containing protein</fullName>
    </recommendedName>
</protein>